<dbReference type="EMBL" id="CDMZ01004479">
    <property type="protein sequence ID" value="CEM49872.1"/>
    <property type="molecule type" value="Genomic_DNA"/>
</dbReference>
<evidence type="ECO:0000256" key="1">
    <source>
        <dbReference type="SAM" id="SignalP"/>
    </source>
</evidence>
<reference evidence="3" key="1">
    <citation type="submission" date="2014-11" db="EMBL/GenBank/DDBJ databases">
        <authorList>
            <person name="Otto D Thomas"/>
            <person name="Naeem Raeece"/>
        </authorList>
    </citation>
    <scope>NUCLEOTIDE SEQUENCE</scope>
</reference>
<keyword evidence="1" id="KW-0732">Signal</keyword>
<evidence type="ECO:0000313" key="3">
    <source>
        <dbReference type="EMBL" id="CEM49872.1"/>
    </source>
</evidence>
<evidence type="ECO:0000259" key="2">
    <source>
        <dbReference type="Pfam" id="PF00501"/>
    </source>
</evidence>
<dbReference type="InterPro" id="IPR052987">
    <property type="entry name" value="Chloroplast_AMP-bd_Enzymes"/>
</dbReference>
<dbReference type="InterPro" id="IPR020459">
    <property type="entry name" value="AMP-binding"/>
</dbReference>
<dbReference type="InterPro" id="IPR042099">
    <property type="entry name" value="ANL_N_sf"/>
</dbReference>
<dbReference type="VEuPathDB" id="CryptoDB:Cvel_9659"/>
<accession>A0A0G4HZ73</accession>
<organism evidence="3">
    <name type="scientific">Chromera velia CCMP2878</name>
    <dbReference type="NCBI Taxonomy" id="1169474"/>
    <lineage>
        <taxon>Eukaryota</taxon>
        <taxon>Sar</taxon>
        <taxon>Alveolata</taxon>
        <taxon>Colpodellida</taxon>
        <taxon>Chromeraceae</taxon>
        <taxon>Chromera</taxon>
    </lineage>
</organism>
<feature type="domain" description="AMP-dependent synthetase/ligase" evidence="2">
    <location>
        <begin position="88"/>
        <end position="567"/>
    </location>
</feature>
<dbReference type="AlphaFoldDB" id="A0A0G4HZ73"/>
<dbReference type="Pfam" id="PF00501">
    <property type="entry name" value="AMP-binding"/>
    <property type="match status" value="1"/>
</dbReference>
<sequence>MRGRVCCLLTVALLGTSSETAVLKEGPTAFQSSLGGFSHSPLFSATSRSSRVVSSSLNANTLAGFATEEYPPHPIIPRLGAVHEVWGHVAEKFPDSVALHDPYKPTKSGVKYTFRQLTDAVQDLSLGLKELGIRKGDAIGLFAENTHRCFLSDQGIMGAGAVSVPRGAFADKAEVEYILRHSGSKACFFETTDQLYHIIIHLKQTDEGRKILEEQLSTAVLMYPPELDKSETEMEQFAVVKKTVKNLYSFEDVLKKGAKAKSEGRTQLPSCTADDLAVIMYTSGTTGQPKGVMLSHGNLLHQVYLNSFNDDAHKEGPGSVNPLPGDTFLTILPTWHIFERVAEYWGLARAAQIVYTTRLHFRQDLSKYAPEYLIAVPRLFETIQQGVEKRIRQGSKMKRLIAKTLRGASETYIKSRRICFGEDLECVEPTTAQLVKAYMNRFFLYPLHLGCDAAIWKKVRDGLGNNMKAAIAGGAALAMKVENFFECADVLLIEGYGLTETSPTLFNRRKEQNMRGSVGVPVAMTEAKIVDIETGVTIDYPNRPGGPGKMKKGLVVVRGPQVMQGYFKNEEATAKVLSPDGWFVTGDLGQIMPSGELQLTGRQKDVIVLSNGENIEPEPLEITVAASALVDQIVCIGQDRRFLAALIVPNLDQMVHDELISQKLADEITQKIENGDEEGLREIADQLEKNAIVDKAIKSEILSRLGKRKNKDELIKAYRLVLSPFTPDNGLVTQTMKVKRDQVFARFEGLIESIYSREN</sequence>
<dbReference type="InterPro" id="IPR000873">
    <property type="entry name" value="AMP-dep_synth/lig_dom"/>
</dbReference>
<proteinExistence type="predicted"/>
<dbReference type="PhylomeDB" id="A0A0G4HZ73"/>
<dbReference type="PRINTS" id="PR00154">
    <property type="entry name" value="AMPBINDING"/>
</dbReference>
<dbReference type="InterPro" id="IPR020845">
    <property type="entry name" value="AMP-binding_CS"/>
</dbReference>
<feature type="signal peptide" evidence="1">
    <location>
        <begin position="1"/>
        <end position="20"/>
    </location>
</feature>
<dbReference type="PANTHER" id="PTHR43813:SF1">
    <property type="entry name" value="ACYL-ACTIVATING ENZYME 16, CHLOROPLASTIC-RELATED"/>
    <property type="match status" value="1"/>
</dbReference>
<protein>
    <recommendedName>
        <fullName evidence="2">AMP-dependent synthetase/ligase domain-containing protein</fullName>
    </recommendedName>
</protein>
<dbReference type="PROSITE" id="PS00455">
    <property type="entry name" value="AMP_BINDING"/>
    <property type="match status" value="1"/>
</dbReference>
<feature type="chain" id="PRO_5005192144" description="AMP-dependent synthetase/ligase domain-containing protein" evidence="1">
    <location>
        <begin position="21"/>
        <end position="759"/>
    </location>
</feature>
<gene>
    <name evidence="3" type="ORF">Cvel_9659</name>
</gene>
<dbReference type="Gene3D" id="3.40.50.12780">
    <property type="entry name" value="N-terminal domain of ligase-like"/>
    <property type="match status" value="2"/>
</dbReference>
<dbReference type="PANTHER" id="PTHR43813">
    <property type="entry name" value="ACYL-ACTIVATING ENZYME 16, CHLOROPLASTIC-RELATED"/>
    <property type="match status" value="1"/>
</dbReference>
<dbReference type="Pfam" id="PF23562">
    <property type="entry name" value="AMP-binding_C_3"/>
    <property type="match status" value="1"/>
</dbReference>
<dbReference type="SUPFAM" id="SSF56801">
    <property type="entry name" value="Acetyl-CoA synthetase-like"/>
    <property type="match status" value="1"/>
</dbReference>
<name>A0A0G4HZ73_9ALVE</name>